<gene>
    <name evidence="2" type="ORF">M9Y10_038528</name>
</gene>
<protein>
    <submittedName>
        <fullName evidence="2">Uncharacterized protein</fullName>
    </submittedName>
</protein>
<keyword evidence="1" id="KW-0472">Membrane</keyword>
<evidence type="ECO:0000313" key="3">
    <source>
        <dbReference type="Proteomes" id="UP001470230"/>
    </source>
</evidence>
<evidence type="ECO:0000256" key="1">
    <source>
        <dbReference type="SAM" id="Phobius"/>
    </source>
</evidence>
<comment type="caution">
    <text evidence="2">The sequence shown here is derived from an EMBL/GenBank/DDBJ whole genome shotgun (WGS) entry which is preliminary data.</text>
</comment>
<reference evidence="2 3" key="1">
    <citation type="submission" date="2024-04" db="EMBL/GenBank/DDBJ databases">
        <title>Tritrichomonas musculus Genome.</title>
        <authorList>
            <person name="Alves-Ferreira E."/>
            <person name="Grigg M."/>
            <person name="Lorenzi H."/>
            <person name="Galac M."/>
        </authorList>
    </citation>
    <scope>NUCLEOTIDE SEQUENCE [LARGE SCALE GENOMIC DNA]</scope>
    <source>
        <strain evidence="2 3">EAF2021</strain>
    </source>
</reference>
<feature type="transmembrane region" description="Helical" evidence="1">
    <location>
        <begin position="168"/>
        <end position="195"/>
    </location>
</feature>
<keyword evidence="1" id="KW-1133">Transmembrane helix</keyword>
<proteinExistence type="predicted"/>
<organism evidence="2 3">
    <name type="scientific">Tritrichomonas musculus</name>
    <dbReference type="NCBI Taxonomy" id="1915356"/>
    <lineage>
        <taxon>Eukaryota</taxon>
        <taxon>Metamonada</taxon>
        <taxon>Parabasalia</taxon>
        <taxon>Tritrichomonadida</taxon>
        <taxon>Tritrichomonadidae</taxon>
        <taxon>Tritrichomonas</taxon>
    </lineage>
</organism>
<keyword evidence="1" id="KW-0812">Transmembrane</keyword>
<name>A0ABR2K9M8_9EUKA</name>
<dbReference type="Proteomes" id="UP001470230">
    <property type="component" value="Unassembled WGS sequence"/>
</dbReference>
<sequence>MSGKHPKINLDCSILNITINENIYYICNKKSGTIRFSDLSNYEFQAYYQINIFNESSIDLEQFPNFTNVFRYYEKVIVNLYNFWNLTFGDRFIEQTNYSNLMITYDFFENEDTSESYICPWENETINEFSNVKKLLETLKDSKWRKLCILNSAYLYRNNQLHGEYVQFSLLSGIIILVISIIVIIVIIVSIFLIVKCRRGKSYFGNSLSA</sequence>
<accession>A0ABR2K9M8</accession>
<keyword evidence="3" id="KW-1185">Reference proteome</keyword>
<evidence type="ECO:0000313" key="2">
    <source>
        <dbReference type="EMBL" id="KAK8887481.1"/>
    </source>
</evidence>
<dbReference type="EMBL" id="JAPFFF010000006">
    <property type="protein sequence ID" value="KAK8887481.1"/>
    <property type="molecule type" value="Genomic_DNA"/>
</dbReference>